<dbReference type="Pfam" id="PF21365">
    <property type="entry name" value="Glyco_hydro_31_3rd"/>
    <property type="match status" value="1"/>
</dbReference>
<dbReference type="EMBL" id="CP138581">
    <property type="protein sequence ID" value="WPG98668.1"/>
    <property type="molecule type" value="Genomic_DNA"/>
</dbReference>
<dbReference type="CDD" id="cd06602">
    <property type="entry name" value="GH31_MGAM_SI_GAA"/>
    <property type="match status" value="1"/>
</dbReference>
<dbReference type="GO" id="GO:0000272">
    <property type="term" value="P:polysaccharide catabolic process"/>
    <property type="evidence" value="ECO:0007669"/>
    <property type="project" value="UniProtKB-KW"/>
</dbReference>
<keyword evidence="19" id="KW-1185">Reference proteome</keyword>
<dbReference type="GO" id="GO:0071555">
    <property type="term" value="P:cell wall organization"/>
    <property type="evidence" value="ECO:0007669"/>
    <property type="project" value="UniProtKB-KW"/>
</dbReference>
<keyword evidence="8" id="KW-0325">Glycoprotein</keyword>
<feature type="chain" id="PRO_5042932033" description="CBM20 domain-containing protein" evidence="16">
    <location>
        <begin position="26"/>
        <end position="997"/>
    </location>
</feature>
<sequence length="997" mass="110167">METLKRSMRAALAFSLSASLATTFALEVRAADASSCPGYKATNVKTSTSGLTADLTLAGKACNVYGNDIKDLTLTVEYQTDSRLHVKIQDAANQVYQVPEQAFERPNLARADSSKSDLKFKYIKNPFSFSVVRRKTGDVLFDTSAANIVFEDMYIRMRTHLPEQPSLYGLGEHTDPFQLNSTNYTRTIWNRDAYTIPAGTNLYGDHPVYFDHRGSGTHGVFLLNSNGMDIKIDNSNGQYLEYNAVGGIFDLYFVSGPSPVAVAQQYSEIVGKAAMMPYWGFGFHQCRYGMQDVYEVAEVVANYTAAGIPLETMWTDIDYMYLRQTFSLDPVRFPIKLMRELVDTLHKNDQHYIVMVDPAVAYQNYAALNDGVKADVFMKHANGSIYNGVVWPGETVFPDWFSLNAQSYWTGQFADFFNKDTGVDIDALWIDMNEASNFCDYPCNDPASAVKTTGDPPRPPAVRLGSPRPISGFPADFQPQCKSQVTFNVNANTFFGESIVILGTAITLGANDPSNAAPLSANNYPIWSATIDLPPNTKVFYQYARAEPDGTYVYEKSNRTLTTGGCGSDNQTTNDQITTSSPPTSEMMSERGTFNPRGSPVEIRAAAGDQKGVPGRDFLNPKYSINNAAGVLSDKTIDVSLKHANDIYEYDMHNLYGAMMSVASRQAMLARRSTVRPMVITRSTFAGSGKQVGHWLGDNAADWTHYLISIAGMLEFNSLFQIPMVGSDVCGFVGTTNELLCARWATLGAFSPFYRNHGEINVPPHEFYRYPLVASAAKNAIAIRYKLLDYFYTAFHEQTVTGTPSVQPMFFVYPNDKNTNSLQYQYFWGPGLMVAPVTVENSTTTSIYLPNDLFYDYYTHKPVQGNGSIVTLNNIAYDSIPLYYKGGSILAQRLNSANTTTELRKQDFELIIAPDTDGKASGDLYLDEGNNIDQPNTSTIHFDYDHGKFTMTGTFGYDSGVSIRQISVLGRQSLASAAAQTSSSHNIPLSGPVSMNV</sequence>
<keyword evidence="11" id="KW-0961">Cell wall biogenesis/degradation</keyword>
<dbReference type="InterPro" id="IPR013780">
    <property type="entry name" value="Glyco_hydro_b"/>
</dbReference>
<dbReference type="PANTHER" id="PTHR22762">
    <property type="entry name" value="ALPHA-GLUCOSIDASE"/>
    <property type="match status" value="1"/>
</dbReference>
<evidence type="ECO:0000256" key="7">
    <source>
        <dbReference type="ARBA" id="ARBA00022801"/>
    </source>
</evidence>
<gene>
    <name evidence="18" type="ORF">R9X50_00146100</name>
</gene>
<evidence type="ECO:0000313" key="19">
    <source>
        <dbReference type="Proteomes" id="UP001303373"/>
    </source>
</evidence>
<evidence type="ECO:0000256" key="2">
    <source>
        <dbReference type="ARBA" id="ARBA00001657"/>
    </source>
</evidence>
<comment type="catalytic activity">
    <reaction evidence="1">
        <text>Hydrolysis of terminal, non-reducing beta-D-glucosyl residues with release of beta-D-glucose.</text>
        <dbReference type="EC" id="3.2.1.21"/>
    </reaction>
</comment>
<dbReference type="InterPro" id="IPR011013">
    <property type="entry name" value="Gal_mutarotase_sf_dom"/>
</dbReference>
<dbReference type="Pfam" id="PF13802">
    <property type="entry name" value="Gal_mutarotas_2"/>
    <property type="match status" value="1"/>
</dbReference>
<dbReference type="SUPFAM" id="SSF51445">
    <property type="entry name" value="(Trans)glycosidases"/>
    <property type="match status" value="1"/>
</dbReference>
<dbReference type="InterPro" id="IPR013783">
    <property type="entry name" value="Ig-like_fold"/>
</dbReference>
<name>A0AAQ3LZ44_9PEZI</name>
<evidence type="ECO:0000256" key="12">
    <source>
        <dbReference type="ARBA" id="ARBA00023326"/>
    </source>
</evidence>
<evidence type="ECO:0000256" key="13">
    <source>
        <dbReference type="ARBA" id="ARBA00025512"/>
    </source>
</evidence>
<comment type="similarity">
    <text evidence="4 14">Belongs to the glycosyl hydrolase 31 family.</text>
</comment>
<dbReference type="Pfam" id="PF00686">
    <property type="entry name" value="CBM_20"/>
    <property type="match status" value="1"/>
</dbReference>
<dbReference type="Gene3D" id="2.60.40.1760">
    <property type="entry name" value="glycosyl hydrolase (family 31)"/>
    <property type="match status" value="1"/>
</dbReference>
<feature type="compositionally biased region" description="Low complexity" evidence="15">
    <location>
        <begin position="578"/>
        <end position="587"/>
    </location>
</feature>
<evidence type="ECO:0000256" key="14">
    <source>
        <dbReference type="RuleBase" id="RU361185"/>
    </source>
</evidence>
<dbReference type="PROSITE" id="PS51166">
    <property type="entry name" value="CBM20"/>
    <property type="match status" value="1"/>
</dbReference>
<comment type="subcellular location">
    <subcellularLocation>
        <location evidence="3">Secreted</location>
    </subcellularLocation>
</comment>
<evidence type="ECO:0000256" key="10">
    <source>
        <dbReference type="ARBA" id="ARBA00023295"/>
    </source>
</evidence>
<evidence type="ECO:0000256" key="1">
    <source>
        <dbReference type="ARBA" id="ARBA00000448"/>
    </source>
</evidence>
<dbReference type="Gene3D" id="2.60.40.10">
    <property type="entry name" value="Immunoglobulins"/>
    <property type="match status" value="1"/>
</dbReference>
<dbReference type="InterPro" id="IPR048395">
    <property type="entry name" value="Glyco_hydro_31_C"/>
</dbReference>
<reference evidence="18 19" key="1">
    <citation type="submission" date="2023-11" db="EMBL/GenBank/DDBJ databases">
        <title>An acidophilic fungus is an integral part of prey digestion in a carnivorous sundew plant.</title>
        <authorList>
            <person name="Tsai I.J."/>
        </authorList>
    </citation>
    <scope>NUCLEOTIDE SEQUENCE [LARGE SCALE GENOMIC DNA]</scope>
    <source>
        <strain evidence="18">169a</strain>
    </source>
</reference>
<evidence type="ECO:0000256" key="5">
    <source>
        <dbReference type="ARBA" id="ARBA00022525"/>
    </source>
</evidence>
<evidence type="ECO:0000313" key="18">
    <source>
        <dbReference type="EMBL" id="WPG98668.1"/>
    </source>
</evidence>
<evidence type="ECO:0000256" key="15">
    <source>
        <dbReference type="SAM" id="MobiDB-lite"/>
    </source>
</evidence>
<keyword evidence="10 14" id="KW-0326">Glycosidase</keyword>
<dbReference type="SUPFAM" id="SSF49452">
    <property type="entry name" value="Starch-binding domain-like"/>
    <property type="match status" value="1"/>
</dbReference>
<dbReference type="CDD" id="cd14752">
    <property type="entry name" value="GH31_N"/>
    <property type="match status" value="1"/>
</dbReference>
<keyword evidence="7 14" id="KW-0378">Hydrolase</keyword>
<dbReference type="InterPro" id="IPR000322">
    <property type="entry name" value="Glyco_hydro_31_TIM"/>
</dbReference>
<comment type="catalytic activity">
    <reaction evidence="2">
        <text>Hydrolysis of terminal, non-reducing (1-&gt;4)-linked alpha-D-glucose residues with release of alpha-D-glucose.</text>
        <dbReference type="EC" id="3.2.1.20"/>
    </reaction>
</comment>
<dbReference type="SUPFAM" id="SSF51011">
    <property type="entry name" value="Glycosyl hydrolase domain"/>
    <property type="match status" value="1"/>
</dbReference>
<keyword evidence="12" id="KW-0624">Polysaccharide degradation</keyword>
<protein>
    <recommendedName>
        <fullName evidence="17">CBM20 domain-containing protein</fullName>
    </recommendedName>
</protein>
<dbReference type="InterPro" id="IPR002044">
    <property type="entry name" value="CBM20"/>
</dbReference>
<dbReference type="PANTHER" id="PTHR22762:SF67">
    <property type="entry name" value="ALPHA_BETA-GLUCOSIDASE AGDC-RELATED"/>
    <property type="match status" value="1"/>
</dbReference>
<dbReference type="AlphaFoldDB" id="A0AAQ3LZ44"/>
<feature type="compositionally biased region" description="Polar residues" evidence="15">
    <location>
        <begin position="563"/>
        <end position="577"/>
    </location>
</feature>
<comment type="function">
    <text evidence="13">Glucosidase involved in the degradation of cellulosic biomass. Has both alpha- and beta-glucosidase activity.</text>
</comment>
<evidence type="ECO:0000256" key="6">
    <source>
        <dbReference type="ARBA" id="ARBA00022729"/>
    </source>
</evidence>
<keyword evidence="6 16" id="KW-0732">Signal</keyword>
<feature type="domain" description="CBM20" evidence="17">
    <location>
        <begin position="477"/>
        <end position="581"/>
    </location>
</feature>
<evidence type="ECO:0000256" key="9">
    <source>
        <dbReference type="ARBA" id="ARBA00023277"/>
    </source>
</evidence>
<dbReference type="Gene3D" id="2.60.40.1180">
    <property type="entry name" value="Golgi alpha-mannosidase II"/>
    <property type="match status" value="2"/>
</dbReference>
<dbReference type="InterPro" id="IPR025887">
    <property type="entry name" value="Glyco_hydro_31_N_dom"/>
</dbReference>
<evidence type="ECO:0000256" key="3">
    <source>
        <dbReference type="ARBA" id="ARBA00004613"/>
    </source>
</evidence>
<dbReference type="GO" id="GO:0008422">
    <property type="term" value="F:beta-glucosidase activity"/>
    <property type="evidence" value="ECO:0007669"/>
    <property type="project" value="UniProtKB-EC"/>
</dbReference>
<dbReference type="GO" id="GO:0005576">
    <property type="term" value="C:extracellular region"/>
    <property type="evidence" value="ECO:0007669"/>
    <property type="project" value="UniProtKB-SubCell"/>
</dbReference>
<dbReference type="InterPro" id="IPR013784">
    <property type="entry name" value="Carb-bd-like_fold"/>
</dbReference>
<dbReference type="GO" id="GO:0004558">
    <property type="term" value="F:alpha-1,4-glucosidase activity"/>
    <property type="evidence" value="ECO:0007669"/>
    <property type="project" value="UniProtKB-EC"/>
</dbReference>
<keyword evidence="5" id="KW-0964">Secreted</keyword>
<dbReference type="SUPFAM" id="SSF74650">
    <property type="entry name" value="Galactose mutarotase-like"/>
    <property type="match status" value="1"/>
</dbReference>
<dbReference type="Proteomes" id="UP001303373">
    <property type="component" value="Chromosome 2"/>
</dbReference>
<evidence type="ECO:0000256" key="8">
    <source>
        <dbReference type="ARBA" id="ARBA00023180"/>
    </source>
</evidence>
<evidence type="ECO:0000256" key="16">
    <source>
        <dbReference type="SAM" id="SignalP"/>
    </source>
</evidence>
<feature type="region of interest" description="Disordered" evidence="15">
    <location>
        <begin position="563"/>
        <end position="598"/>
    </location>
</feature>
<organism evidence="18 19">
    <name type="scientific">Acrodontium crateriforme</name>
    <dbReference type="NCBI Taxonomy" id="150365"/>
    <lineage>
        <taxon>Eukaryota</taxon>
        <taxon>Fungi</taxon>
        <taxon>Dikarya</taxon>
        <taxon>Ascomycota</taxon>
        <taxon>Pezizomycotina</taxon>
        <taxon>Dothideomycetes</taxon>
        <taxon>Dothideomycetidae</taxon>
        <taxon>Mycosphaerellales</taxon>
        <taxon>Teratosphaeriaceae</taxon>
        <taxon>Acrodontium</taxon>
    </lineage>
</organism>
<evidence type="ECO:0000256" key="4">
    <source>
        <dbReference type="ARBA" id="ARBA00007806"/>
    </source>
</evidence>
<keyword evidence="9" id="KW-0119">Carbohydrate metabolism</keyword>
<dbReference type="Gene3D" id="3.20.20.80">
    <property type="entry name" value="Glycosidases"/>
    <property type="match status" value="2"/>
</dbReference>
<proteinExistence type="inferred from homology"/>
<dbReference type="GO" id="GO:2001070">
    <property type="term" value="F:starch binding"/>
    <property type="evidence" value="ECO:0007669"/>
    <property type="project" value="InterPro"/>
</dbReference>
<evidence type="ECO:0000259" key="17">
    <source>
        <dbReference type="PROSITE" id="PS51166"/>
    </source>
</evidence>
<accession>A0AAQ3LZ44</accession>
<dbReference type="SMART" id="SM01065">
    <property type="entry name" value="CBM_2"/>
    <property type="match status" value="1"/>
</dbReference>
<evidence type="ECO:0000256" key="11">
    <source>
        <dbReference type="ARBA" id="ARBA00023316"/>
    </source>
</evidence>
<feature type="signal peptide" evidence="16">
    <location>
        <begin position="1"/>
        <end position="25"/>
    </location>
</feature>
<dbReference type="InterPro" id="IPR017853">
    <property type="entry name" value="GH"/>
</dbReference>
<dbReference type="Pfam" id="PF01055">
    <property type="entry name" value="Glyco_hydro_31_2nd"/>
    <property type="match status" value="1"/>
</dbReference>